<evidence type="ECO:0000313" key="2">
    <source>
        <dbReference type="EMBL" id="MDW9252777.1"/>
    </source>
</evidence>
<organism evidence="2 3">
    <name type="scientific">Burkholderia thailandensis</name>
    <dbReference type="NCBI Taxonomy" id="57975"/>
    <lineage>
        <taxon>Bacteria</taxon>
        <taxon>Pseudomonadati</taxon>
        <taxon>Pseudomonadota</taxon>
        <taxon>Betaproteobacteria</taxon>
        <taxon>Burkholderiales</taxon>
        <taxon>Burkholderiaceae</taxon>
        <taxon>Burkholderia</taxon>
        <taxon>pseudomallei group</taxon>
    </lineage>
</organism>
<feature type="region of interest" description="Disordered" evidence="1">
    <location>
        <begin position="1"/>
        <end position="63"/>
    </location>
</feature>
<feature type="compositionally biased region" description="Low complexity" evidence="1">
    <location>
        <begin position="40"/>
        <end position="55"/>
    </location>
</feature>
<feature type="compositionally biased region" description="Basic and acidic residues" evidence="1">
    <location>
        <begin position="1"/>
        <end position="25"/>
    </location>
</feature>
<name>A0AAW9CRI0_BURTH</name>
<evidence type="ECO:0000313" key="3">
    <source>
        <dbReference type="Proteomes" id="UP001272137"/>
    </source>
</evidence>
<evidence type="ECO:0000256" key="1">
    <source>
        <dbReference type="SAM" id="MobiDB-lite"/>
    </source>
</evidence>
<comment type="caution">
    <text evidence="2">The sequence shown here is derived from an EMBL/GenBank/DDBJ whole genome shotgun (WGS) entry which is preliminary data.</text>
</comment>
<gene>
    <name evidence="2" type="ORF">C7S16_5571</name>
</gene>
<protein>
    <submittedName>
        <fullName evidence="2">Uncharacterized protein</fullName>
    </submittedName>
</protein>
<reference evidence="2" key="1">
    <citation type="submission" date="2018-08" db="EMBL/GenBank/DDBJ databases">
        <title>Identification of Burkholderia cepacia strains that express a Burkholderia pseudomallei-like capsular polysaccharide.</title>
        <authorList>
            <person name="Burtnick M.N."/>
            <person name="Vongsouvath M."/>
            <person name="Newton P."/>
            <person name="Wuthiekanun V."/>
            <person name="Limmathurotsakul D."/>
            <person name="Brett P.J."/>
            <person name="Chantratita N."/>
            <person name="Dance D.A."/>
        </authorList>
    </citation>
    <scope>NUCLEOTIDE SEQUENCE</scope>
    <source>
        <strain evidence="2">SBXCC001</strain>
    </source>
</reference>
<dbReference type="AlphaFoldDB" id="A0AAW9CRI0"/>
<dbReference type="EMBL" id="QXCT01000001">
    <property type="protein sequence ID" value="MDW9252777.1"/>
    <property type="molecule type" value="Genomic_DNA"/>
</dbReference>
<sequence length="63" mass="6698">MHDATASGERRAQDRKRVPAFDRARAPPRSIGSDKSMTGARPNARLPASPRAASRGGAHANFS</sequence>
<proteinExistence type="predicted"/>
<accession>A0AAW9CRI0</accession>
<dbReference type="Proteomes" id="UP001272137">
    <property type="component" value="Unassembled WGS sequence"/>
</dbReference>